<evidence type="ECO:0000313" key="3">
    <source>
        <dbReference type="Proteomes" id="UP000287166"/>
    </source>
</evidence>
<protein>
    <submittedName>
        <fullName evidence="2">Uncharacterized protein</fullName>
    </submittedName>
</protein>
<accession>A0A401GHR3</accession>
<dbReference type="OrthoDB" id="2802553at2759"/>
<dbReference type="RefSeq" id="XP_027612576.1">
    <property type="nucleotide sequence ID" value="XM_027756775.1"/>
</dbReference>
<proteinExistence type="predicted"/>
<feature type="region of interest" description="Disordered" evidence="1">
    <location>
        <begin position="229"/>
        <end position="274"/>
    </location>
</feature>
<dbReference type="Proteomes" id="UP000287166">
    <property type="component" value="Unassembled WGS sequence"/>
</dbReference>
<dbReference type="AlphaFoldDB" id="A0A401GHR3"/>
<keyword evidence="3" id="KW-1185">Reference proteome</keyword>
<dbReference type="EMBL" id="BFAD01000004">
    <property type="protein sequence ID" value="GBE81663.1"/>
    <property type="molecule type" value="Genomic_DNA"/>
</dbReference>
<organism evidence="2 3">
    <name type="scientific">Sparassis crispa</name>
    <dbReference type="NCBI Taxonomy" id="139825"/>
    <lineage>
        <taxon>Eukaryota</taxon>
        <taxon>Fungi</taxon>
        <taxon>Dikarya</taxon>
        <taxon>Basidiomycota</taxon>
        <taxon>Agaricomycotina</taxon>
        <taxon>Agaricomycetes</taxon>
        <taxon>Polyporales</taxon>
        <taxon>Sparassidaceae</taxon>
        <taxon>Sparassis</taxon>
    </lineage>
</organism>
<reference evidence="2 3" key="1">
    <citation type="journal article" date="2018" name="Sci. Rep.">
        <title>Genome sequence of the cauliflower mushroom Sparassis crispa (Hanabiratake) and its association with beneficial usage.</title>
        <authorList>
            <person name="Kiyama R."/>
            <person name="Furutani Y."/>
            <person name="Kawaguchi K."/>
            <person name="Nakanishi T."/>
        </authorList>
    </citation>
    <scope>NUCLEOTIDE SEQUENCE [LARGE SCALE GENOMIC DNA]</scope>
</reference>
<feature type="compositionally biased region" description="Low complexity" evidence="1">
    <location>
        <begin position="401"/>
        <end position="420"/>
    </location>
</feature>
<feature type="compositionally biased region" description="Polar residues" evidence="1">
    <location>
        <begin position="261"/>
        <end position="274"/>
    </location>
</feature>
<name>A0A401GHR3_9APHY</name>
<evidence type="ECO:0000313" key="2">
    <source>
        <dbReference type="EMBL" id="GBE81663.1"/>
    </source>
</evidence>
<comment type="caution">
    <text evidence="2">The sequence shown here is derived from an EMBL/GenBank/DDBJ whole genome shotgun (WGS) entry which is preliminary data.</text>
</comment>
<evidence type="ECO:0000256" key="1">
    <source>
        <dbReference type="SAM" id="MobiDB-lite"/>
    </source>
</evidence>
<dbReference type="GeneID" id="38778580"/>
<sequence length="420" mass="46197">MGLQFSLILTFHRIHSQLRRLMSDQPPEYSWADNFSKERVSYIGLPVDTVINDYQHRGWLARDLYISVLKFYKHDKGVEHEFLIGTVVNSAGKEVGFILVERQGARIGRGASAKPLNAALGSSGSTAAPPANDVLFMGRKRGALLYLAGRTARSTVHGSYTVPPEERAESVASLLAACFVAHKIKEKYDAFETNCYWFAGVVYNLVTGDNININSDSTRTVPIVRDALPAGDTQAEPRSLPEEDIQVEPRSLPPQAGGAQSEDNIQDDSQSRVPQRSKIGHFGSLTIVRPADIRADADEIRADFRKKREEIVSAQKYFGKWPEELAHQTARANMADARADTAERLRKEKIARADTLAKENARAGARVDRLAKENAEMAKKLAQLQEAYTKDAAGASGVTETRTTPPSSRSSMASASKRAV</sequence>
<feature type="region of interest" description="Disordered" evidence="1">
    <location>
        <begin position="388"/>
        <end position="420"/>
    </location>
</feature>
<dbReference type="InParanoid" id="A0A401GHR3"/>
<gene>
    <name evidence="2" type="ORF">SCP_0400340</name>
</gene>